<reference evidence="3 4" key="1">
    <citation type="submission" date="2019-07" db="EMBL/GenBank/DDBJ databases">
        <title>Draft genome sequences of 15 bacterial species constituting the stable defined intestinal microbiota of the GM15 gnotobiotic mouse model.</title>
        <authorList>
            <person name="Elie C."/>
            <person name="Mathieu A."/>
            <person name="Saliou A."/>
            <person name="Darnaud M."/>
            <person name="Leulier F."/>
            <person name="Tamellini A."/>
        </authorList>
    </citation>
    <scope>NUCLEOTIDE SEQUENCE [LARGE SCALE GENOMIC DNA]</scope>
    <source>
        <strain evidence="4">ASF 502</strain>
    </source>
</reference>
<evidence type="ECO:0000256" key="2">
    <source>
        <dbReference type="RuleBase" id="RU362080"/>
    </source>
</evidence>
<dbReference type="RefSeq" id="WP_004080531.1">
    <property type="nucleotide sequence ID" value="NZ_CASCYM010000058.1"/>
</dbReference>
<comment type="similarity">
    <text evidence="1 2">Belongs to the phD/YefM antitoxin family.</text>
</comment>
<dbReference type="InterPro" id="IPR036165">
    <property type="entry name" value="YefM-like_sf"/>
</dbReference>
<comment type="caution">
    <text evidence="3">The sequence shown here is derived from an EMBL/GenBank/DDBJ whole genome shotgun (WGS) entry which is preliminary data.</text>
</comment>
<gene>
    <name evidence="3" type="ORF">FMM80_22900</name>
</gene>
<proteinExistence type="inferred from homology"/>
<evidence type="ECO:0000313" key="4">
    <source>
        <dbReference type="Proteomes" id="UP000474104"/>
    </source>
</evidence>
<dbReference type="Pfam" id="PF02604">
    <property type="entry name" value="PhdYeFM_antitox"/>
    <property type="match status" value="1"/>
</dbReference>
<evidence type="ECO:0000256" key="1">
    <source>
        <dbReference type="ARBA" id="ARBA00009981"/>
    </source>
</evidence>
<dbReference type="OrthoDB" id="1646957at2"/>
<sequence length="108" mass="12367">MSELSVMGVMKSIVPITRFNKGEANRIFEEVESGGTKIVMKNNRPACVLMSPNQYESLMEMLSDYIMQEEADNRMARCNPEETISQDDMIRELGLTREDLDDVEVEIE</sequence>
<accession>A0A9X5CDL3</accession>
<dbReference type="Proteomes" id="UP000474104">
    <property type="component" value="Unassembled WGS sequence"/>
</dbReference>
<evidence type="ECO:0000313" key="3">
    <source>
        <dbReference type="EMBL" id="NDO71343.1"/>
    </source>
</evidence>
<protein>
    <recommendedName>
        <fullName evidence="2">Antitoxin</fullName>
    </recommendedName>
</protein>
<dbReference type="InterPro" id="IPR006442">
    <property type="entry name" value="Antitoxin_Phd/YefM"/>
</dbReference>
<dbReference type="SUPFAM" id="SSF143120">
    <property type="entry name" value="YefM-like"/>
    <property type="match status" value="1"/>
</dbReference>
<dbReference type="AlphaFoldDB" id="A0A9X5CDL3"/>
<name>A0A9X5CDL3_9FIRM</name>
<comment type="function">
    <text evidence="2">Antitoxin component of a type II toxin-antitoxin (TA) system.</text>
</comment>
<organism evidence="3 4">
    <name type="scientific">Schaedlerella arabinosiphila</name>
    <dbReference type="NCBI Taxonomy" id="2044587"/>
    <lineage>
        <taxon>Bacteria</taxon>
        <taxon>Bacillati</taxon>
        <taxon>Bacillota</taxon>
        <taxon>Clostridia</taxon>
        <taxon>Lachnospirales</taxon>
        <taxon>Lachnospiraceae</taxon>
        <taxon>Schaedlerella</taxon>
    </lineage>
</organism>
<dbReference type="EMBL" id="VIRB01000136">
    <property type="protein sequence ID" value="NDO71343.1"/>
    <property type="molecule type" value="Genomic_DNA"/>
</dbReference>